<protein>
    <submittedName>
        <fullName evidence="1">Uncharacterized protein</fullName>
    </submittedName>
</protein>
<keyword evidence="2" id="KW-1185">Reference proteome</keyword>
<dbReference type="InterPro" id="IPR038605">
    <property type="entry name" value="Pba1_sf"/>
</dbReference>
<gene>
    <name evidence="1" type="ORF">CANTADRAFT_89266</name>
</gene>
<sequence>MLIKPLNLRAPRHIIDEEDGTPAPIPDIEVELDTTEYDYVLVVPKTVGILTESFSNGVKVGSISITYPKPEVQEPTEEYDEDVQLYNAVIEKVNAKKYPSLELDVMKHGSFITVTIPQFSNVITYNVLSTVLVKVLRPQKSWLLIAPCSLNNNQTINKLVVHKLLVLPSLYDSIPFLQPPHSITGISGAVTSKLSLVQDSEAIILVLNSEGQSGFEISDNDSIVDAAYAVAELILQDLNQREEYLKKVSSTVRKFNGFSNSGMYI</sequence>
<dbReference type="STRING" id="984487.A0A1E4SJE2"/>
<dbReference type="Gene3D" id="3.40.50.12120">
    <property type="entry name" value="POC1 chaperone"/>
    <property type="match status" value="1"/>
</dbReference>
<dbReference type="GeneID" id="30985679"/>
<dbReference type="RefSeq" id="XP_020064745.1">
    <property type="nucleotide sequence ID" value="XM_020211543.1"/>
</dbReference>
<dbReference type="AlphaFoldDB" id="A0A1E4SJE2"/>
<dbReference type="OrthoDB" id="3980818at2759"/>
<dbReference type="EMBL" id="KV453911">
    <property type="protein sequence ID" value="ODV79623.1"/>
    <property type="molecule type" value="Genomic_DNA"/>
</dbReference>
<name>A0A1E4SJE2_9ASCO</name>
<organism evidence="1 2">
    <name type="scientific">Suhomyces tanzawaensis NRRL Y-17324</name>
    <dbReference type="NCBI Taxonomy" id="984487"/>
    <lineage>
        <taxon>Eukaryota</taxon>
        <taxon>Fungi</taxon>
        <taxon>Dikarya</taxon>
        <taxon>Ascomycota</taxon>
        <taxon>Saccharomycotina</taxon>
        <taxon>Pichiomycetes</taxon>
        <taxon>Debaryomycetaceae</taxon>
        <taxon>Suhomyces</taxon>
    </lineage>
</organism>
<proteinExistence type="predicted"/>
<evidence type="ECO:0000313" key="1">
    <source>
        <dbReference type="EMBL" id="ODV79623.1"/>
    </source>
</evidence>
<reference evidence="2" key="1">
    <citation type="submission" date="2016-05" db="EMBL/GenBank/DDBJ databases">
        <title>Comparative genomics of biotechnologically important yeasts.</title>
        <authorList>
            <consortium name="DOE Joint Genome Institute"/>
            <person name="Riley R."/>
            <person name="Haridas S."/>
            <person name="Wolfe K.H."/>
            <person name="Lopes M.R."/>
            <person name="Hittinger C.T."/>
            <person name="Goker M."/>
            <person name="Salamov A."/>
            <person name="Wisecaver J."/>
            <person name="Long T.M."/>
            <person name="Aerts A.L."/>
            <person name="Barry K."/>
            <person name="Choi C."/>
            <person name="Clum A."/>
            <person name="Coughlan A.Y."/>
            <person name="Deshpande S."/>
            <person name="Douglass A.P."/>
            <person name="Hanson S.J."/>
            <person name="Klenk H.-P."/>
            <person name="Labutti K."/>
            <person name="Lapidus A."/>
            <person name="Lindquist E."/>
            <person name="Lipzen A."/>
            <person name="Meier-Kolthoff J.P."/>
            <person name="Ohm R.A."/>
            <person name="Otillar R.P."/>
            <person name="Pangilinan J."/>
            <person name="Peng Y."/>
            <person name="Rokas A."/>
            <person name="Rosa C.A."/>
            <person name="Scheuner C."/>
            <person name="Sibirny A.A."/>
            <person name="Slot J.C."/>
            <person name="Stielow J.B."/>
            <person name="Sun H."/>
            <person name="Kurtzman C.P."/>
            <person name="Blackwell M."/>
            <person name="Grigoriev I.V."/>
            <person name="Jeffries T.W."/>
        </authorList>
    </citation>
    <scope>NUCLEOTIDE SEQUENCE [LARGE SCALE GENOMIC DNA]</scope>
    <source>
        <strain evidence="2">NRRL Y-17324</strain>
    </source>
</reference>
<accession>A0A1E4SJE2</accession>
<dbReference type="Proteomes" id="UP000094285">
    <property type="component" value="Unassembled WGS sequence"/>
</dbReference>
<evidence type="ECO:0000313" key="2">
    <source>
        <dbReference type="Proteomes" id="UP000094285"/>
    </source>
</evidence>